<dbReference type="SMART" id="SM00342">
    <property type="entry name" value="HTH_ARAC"/>
    <property type="match status" value="1"/>
</dbReference>
<dbReference type="PROSITE" id="PS00041">
    <property type="entry name" value="HTH_ARAC_FAMILY_1"/>
    <property type="match status" value="1"/>
</dbReference>
<dbReference type="PANTHER" id="PTHR43280">
    <property type="entry name" value="ARAC-FAMILY TRANSCRIPTIONAL REGULATOR"/>
    <property type="match status" value="1"/>
</dbReference>
<dbReference type="KEGG" id="fln:FLA_2692"/>
<accession>A0A173MGE6</accession>
<evidence type="ECO:0000259" key="4">
    <source>
        <dbReference type="PROSITE" id="PS01124"/>
    </source>
</evidence>
<dbReference type="Pfam" id="PF12833">
    <property type="entry name" value="HTH_18"/>
    <property type="match status" value="1"/>
</dbReference>
<dbReference type="CDD" id="cd06986">
    <property type="entry name" value="cupin_MmsR-like_N"/>
    <property type="match status" value="1"/>
</dbReference>
<dbReference type="InterPro" id="IPR037923">
    <property type="entry name" value="HTH-like"/>
</dbReference>
<dbReference type="InterPro" id="IPR018060">
    <property type="entry name" value="HTH_AraC"/>
</dbReference>
<dbReference type="Pfam" id="PF02311">
    <property type="entry name" value="AraC_binding"/>
    <property type="match status" value="1"/>
</dbReference>
<dbReference type="AlphaFoldDB" id="A0A173MGE6"/>
<dbReference type="InterPro" id="IPR003313">
    <property type="entry name" value="AraC-bd"/>
</dbReference>
<dbReference type="PRINTS" id="PR00032">
    <property type="entry name" value="HTHARAC"/>
</dbReference>
<dbReference type="Gene3D" id="2.60.120.280">
    <property type="entry name" value="Regulatory protein AraC"/>
    <property type="match status" value="1"/>
</dbReference>
<dbReference type="OrthoDB" id="9813413at2"/>
<evidence type="ECO:0000256" key="1">
    <source>
        <dbReference type="ARBA" id="ARBA00023015"/>
    </source>
</evidence>
<name>A0A173MGE6_9BACT</name>
<keyword evidence="3" id="KW-0804">Transcription</keyword>
<evidence type="ECO:0000256" key="3">
    <source>
        <dbReference type="ARBA" id="ARBA00023163"/>
    </source>
</evidence>
<dbReference type="PROSITE" id="PS01124">
    <property type="entry name" value="HTH_ARAC_FAMILY_2"/>
    <property type="match status" value="1"/>
</dbReference>
<sequence>MAIKKKEGFRGQKAIAIPRSILHTQCETNEVAGKLYITDIGYYPKAEHHYRMRPNGSDQHILLYCVDGKGTVSVLDQVLTMEAGDFCFIPRNTRHTYQASPDKPWTIYWIHFKGSTADYLVQFAQEQSGIKGFISAGDRITELFHDIYQQLERGYGIKTLIHVNLSFGYLLTCFSGNEPASTAISARKQEPADVAIDYIRKHIDQPLTLGDIAQVCNLSPNHFTVLFKRKTGFTVIEYFNHLKIQRACQYLLFTDLRIKEIAESVGLPDQHYFSRVFKKVMGVSPLDYRQKRSH</sequence>
<dbReference type="PANTHER" id="PTHR43280:SF30">
    <property type="entry name" value="MMSAB OPERON REGULATORY PROTEIN"/>
    <property type="match status" value="1"/>
</dbReference>
<evidence type="ECO:0000313" key="5">
    <source>
        <dbReference type="EMBL" id="SIT27856.1"/>
    </source>
</evidence>
<dbReference type="STRING" id="477680.SAMN05421788_107333"/>
<dbReference type="SUPFAM" id="SSF51215">
    <property type="entry name" value="Regulatory protein AraC"/>
    <property type="match status" value="1"/>
</dbReference>
<evidence type="ECO:0000313" key="6">
    <source>
        <dbReference type="Proteomes" id="UP000186917"/>
    </source>
</evidence>
<feature type="domain" description="HTH araC/xylS-type" evidence="4">
    <location>
        <begin position="193"/>
        <end position="291"/>
    </location>
</feature>
<dbReference type="RefSeq" id="WP_076380986.1">
    <property type="nucleotide sequence ID" value="NZ_AP017422.1"/>
</dbReference>
<gene>
    <name evidence="5" type="ORF">SAMN05421788_107333</name>
</gene>
<dbReference type="GO" id="GO:0043565">
    <property type="term" value="F:sequence-specific DNA binding"/>
    <property type="evidence" value="ECO:0007669"/>
    <property type="project" value="InterPro"/>
</dbReference>
<dbReference type="SUPFAM" id="SSF46689">
    <property type="entry name" value="Homeodomain-like"/>
    <property type="match status" value="2"/>
</dbReference>
<protein>
    <submittedName>
        <fullName evidence="5">AraC-like ligand binding domain-containing protein</fullName>
    </submittedName>
</protein>
<dbReference type="InterPro" id="IPR020449">
    <property type="entry name" value="Tscrpt_reg_AraC-type_HTH"/>
</dbReference>
<organism evidence="5 6">
    <name type="scientific">Filimonas lacunae</name>
    <dbReference type="NCBI Taxonomy" id="477680"/>
    <lineage>
        <taxon>Bacteria</taxon>
        <taxon>Pseudomonadati</taxon>
        <taxon>Bacteroidota</taxon>
        <taxon>Chitinophagia</taxon>
        <taxon>Chitinophagales</taxon>
        <taxon>Chitinophagaceae</taxon>
        <taxon>Filimonas</taxon>
    </lineage>
</organism>
<dbReference type="InterPro" id="IPR018062">
    <property type="entry name" value="HTH_AraC-typ_CS"/>
</dbReference>
<proteinExistence type="predicted"/>
<keyword evidence="1" id="KW-0805">Transcription regulation</keyword>
<keyword evidence="2" id="KW-0238">DNA-binding</keyword>
<dbReference type="InterPro" id="IPR009057">
    <property type="entry name" value="Homeodomain-like_sf"/>
</dbReference>
<keyword evidence="6" id="KW-1185">Reference proteome</keyword>
<dbReference type="Gene3D" id="1.10.10.60">
    <property type="entry name" value="Homeodomain-like"/>
    <property type="match status" value="2"/>
</dbReference>
<dbReference type="EMBL" id="FTOR01000007">
    <property type="protein sequence ID" value="SIT27856.1"/>
    <property type="molecule type" value="Genomic_DNA"/>
</dbReference>
<reference evidence="6" key="1">
    <citation type="submission" date="2017-01" db="EMBL/GenBank/DDBJ databases">
        <authorList>
            <person name="Varghese N."/>
            <person name="Submissions S."/>
        </authorList>
    </citation>
    <scope>NUCLEOTIDE SEQUENCE [LARGE SCALE GENOMIC DNA]</scope>
    <source>
        <strain evidence="6">DSM 21054</strain>
    </source>
</reference>
<dbReference type="Proteomes" id="UP000186917">
    <property type="component" value="Unassembled WGS sequence"/>
</dbReference>
<dbReference type="GO" id="GO:0003700">
    <property type="term" value="F:DNA-binding transcription factor activity"/>
    <property type="evidence" value="ECO:0007669"/>
    <property type="project" value="InterPro"/>
</dbReference>
<evidence type="ECO:0000256" key="2">
    <source>
        <dbReference type="ARBA" id="ARBA00023125"/>
    </source>
</evidence>